<dbReference type="AlphaFoldDB" id="A0AA36DGL3"/>
<proteinExistence type="predicted"/>
<comment type="caution">
    <text evidence="2">The sequence shown here is derived from an EMBL/GenBank/DDBJ whole genome shotgun (WGS) entry which is preliminary data.</text>
</comment>
<name>A0AA36DGL3_9BILA</name>
<protein>
    <submittedName>
        <fullName evidence="2">Uncharacterized protein</fullName>
    </submittedName>
</protein>
<reference evidence="2" key="1">
    <citation type="submission" date="2023-06" db="EMBL/GenBank/DDBJ databases">
        <authorList>
            <person name="Delattre M."/>
        </authorList>
    </citation>
    <scope>NUCLEOTIDE SEQUENCE</scope>
    <source>
        <strain evidence="2">AF72</strain>
    </source>
</reference>
<feature type="region of interest" description="Disordered" evidence="1">
    <location>
        <begin position="1"/>
        <end position="24"/>
    </location>
</feature>
<sequence>MFDRHGILCGERREGSASTRDDTGTAWRRDGMLEECEKEGPPRVRHLWYGILAFLQDPYIPTAPTTPNGNWPDSVGSVLHSPVSPGFFALFDAYKKSIEPLAMPSPTYVRDANHQYPDDWRITIATAPTTTTAMTTEATHGTNPTRLIVTEPSWSDEGWVQSRVFVLCLVALFVLTVYFKNKKYEPPPPVSWLETSTPEDAQRPDAPQNPAKPPDDTVKSAKSSAIV</sequence>
<feature type="region of interest" description="Disordered" evidence="1">
    <location>
        <begin position="185"/>
        <end position="227"/>
    </location>
</feature>
<organism evidence="2 3">
    <name type="scientific">Mesorhabditis spiculigera</name>
    <dbReference type="NCBI Taxonomy" id="96644"/>
    <lineage>
        <taxon>Eukaryota</taxon>
        <taxon>Metazoa</taxon>
        <taxon>Ecdysozoa</taxon>
        <taxon>Nematoda</taxon>
        <taxon>Chromadorea</taxon>
        <taxon>Rhabditida</taxon>
        <taxon>Rhabditina</taxon>
        <taxon>Rhabditomorpha</taxon>
        <taxon>Rhabditoidea</taxon>
        <taxon>Rhabditidae</taxon>
        <taxon>Mesorhabditinae</taxon>
        <taxon>Mesorhabditis</taxon>
    </lineage>
</organism>
<feature type="non-terminal residue" evidence="2">
    <location>
        <position position="1"/>
    </location>
</feature>
<dbReference type="Proteomes" id="UP001177023">
    <property type="component" value="Unassembled WGS sequence"/>
</dbReference>
<gene>
    <name evidence="2" type="ORF">MSPICULIGERA_LOCUS23956</name>
</gene>
<evidence type="ECO:0000256" key="1">
    <source>
        <dbReference type="SAM" id="MobiDB-lite"/>
    </source>
</evidence>
<accession>A0AA36DGL3</accession>
<evidence type="ECO:0000313" key="3">
    <source>
        <dbReference type="Proteomes" id="UP001177023"/>
    </source>
</evidence>
<keyword evidence="3" id="KW-1185">Reference proteome</keyword>
<dbReference type="EMBL" id="CATQJA010002707">
    <property type="protein sequence ID" value="CAJ0585946.1"/>
    <property type="molecule type" value="Genomic_DNA"/>
</dbReference>
<evidence type="ECO:0000313" key="2">
    <source>
        <dbReference type="EMBL" id="CAJ0585946.1"/>
    </source>
</evidence>